<dbReference type="InterPro" id="IPR051910">
    <property type="entry name" value="ComF/GntX_DNA_util-trans"/>
</dbReference>
<accession>A0A0R2DJA2</accession>
<dbReference type="InterPro" id="IPR029057">
    <property type="entry name" value="PRTase-like"/>
</dbReference>
<dbReference type="AlphaFoldDB" id="A0A0R2DJA2"/>
<evidence type="ECO:0000313" key="2">
    <source>
        <dbReference type="EMBL" id="KRN04177.1"/>
    </source>
</evidence>
<dbReference type="PANTHER" id="PTHR47505:SF1">
    <property type="entry name" value="DNA UTILIZATION PROTEIN YHGH"/>
    <property type="match status" value="1"/>
</dbReference>
<dbReference type="CDD" id="cd06223">
    <property type="entry name" value="PRTases_typeI"/>
    <property type="match status" value="1"/>
</dbReference>
<dbReference type="InterPro" id="IPR000836">
    <property type="entry name" value="PRTase_dom"/>
</dbReference>
<protein>
    <recommendedName>
        <fullName evidence="4">Competence protein ComFC</fullName>
    </recommendedName>
</protein>
<gene>
    <name evidence="2" type="ORF">FC86_GL000274</name>
</gene>
<dbReference type="EMBL" id="AYZL01000016">
    <property type="protein sequence ID" value="KRN04177.1"/>
    <property type="molecule type" value="Genomic_DNA"/>
</dbReference>
<evidence type="ECO:0000256" key="1">
    <source>
        <dbReference type="ARBA" id="ARBA00008007"/>
    </source>
</evidence>
<name>A0A0R2DJA2_9LACO</name>
<dbReference type="PATRIC" id="fig|1423744.4.peg.281"/>
<organism evidence="2 3">
    <name type="scientific">Holzapfeliella floricola DSM 23037 = JCM 16512</name>
    <dbReference type="NCBI Taxonomy" id="1423744"/>
    <lineage>
        <taxon>Bacteria</taxon>
        <taxon>Bacillati</taxon>
        <taxon>Bacillota</taxon>
        <taxon>Bacilli</taxon>
        <taxon>Lactobacillales</taxon>
        <taxon>Lactobacillaceae</taxon>
        <taxon>Holzapfeliella</taxon>
    </lineage>
</organism>
<comment type="similarity">
    <text evidence="1">Belongs to the ComF/GntX family.</text>
</comment>
<dbReference type="Proteomes" id="UP000051378">
    <property type="component" value="Unassembled WGS sequence"/>
</dbReference>
<keyword evidence="3" id="KW-1185">Reference proteome</keyword>
<dbReference type="Gene3D" id="3.40.50.2020">
    <property type="match status" value="1"/>
</dbReference>
<comment type="caution">
    <text evidence="2">The sequence shown here is derived from an EMBL/GenBank/DDBJ whole genome shotgun (WGS) entry which is preliminary data.</text>
</comment>
<dbReference type="SUPFAM" id="SSF53271">
    <property type="entry name" value="PRTase-like"/>
    <property type="match status" value="1"/>
</dbReference>
<sequence length="182" mass="21519">MCQKPLGKNIDKCEDCQKWQNIYPNDCLKNYALYSYNKEFKTLIKRYKRYHDASVCEVFVALIKKAAIYQGYDYYVSLPSSDQHFKERQFDHIALIFSKIYTLTPLLNHIQGNDYKSQGEKNRQARLKSQQMFVCDYFEFSETTKILLLDDIYTTGRTLYHAKDAIRKKGFKGRIDSLSIAR</sequence>
<proteinExistence type="inferred from homology"/>
<dbReference type="PANTHER" id="PTHR47505">
    <property type="entry name" value="DNA UTILIZATION PROTEIN YHGH"/>
    <property type="match status" value="1"/>
</dbReference>
<reference evidence="2 3" key="1">
    <citation type="journal article" date="2015" name="Genome Announc.">
        <title>Expanding the biotechnology potential of lactobacilli through comparative genomics of 213 strains and associated genera.</title>
        <authorList>
            <person name="Sun Z."/>
            <person name="Harris H.M."/>
            <person name="McCann A."/>
            <person name="Guo C."/>
            <person name="Argimon S."/>
            <person name="Zhang W."/>
            <person name="Yang X."/>
            <person name="Jeffery I.B."/>
            <person name="Cooney J.C."/>
            <person name="Kagawa T.F."/>
            <person name="Liu W."/>
            <person name="Song Y."/>
            <person name="Salvetti E."/>
            <person name="Wrobel A."/>
            <person name="Rasinkangas P."/>
            <person name="Parkhill J."/>
            <person name="Rea M.C."/>
            <person name="O'Sullivan O."/>
            <person name="Ritari J."/>
            <person name="Douillard F.P."/>
            <person name="Paul Ross R."/>
            <person name="Yang R."/>
            <person name="Briner A.E."/>
            <person name="Felis G.E."/>
            <person name="de Vos W.M."/>
            <person name="Barrangou R."/>
            <person name="Klaenhammer T.R."/>
            <person name="Caufield P.W."/>
            <person name="Cui Y."/>
            <person name="Zhang H."/>
            <person name="O'Toole P.W."/>
        </authorList>
    </citation>
    <scope>NUCLEOTIDE SEQUENCE [LARGE SCALE GENOMIC DNA]</scope>
    <source>
        <strain evidence="2 3">DSM 23037</strain>
    </source>
</reference>
<evidence type="ECO:0000313" key="3">
    <source>
        <dbReference type="Proteomes" id="UP000051378"/>
    </source>
</evidence>
<evidence type="ECO:0008006" key="4">
    <source>
        <dbReference type="Google" id="ProtNLM"/>
    </source>
</evidence>
<dbReference type="STRING" id="1423744.FC86_GL000274"/>